<reference evidence="1" key="2">
    <citation type="submission" date="2023-02" db="EMBL/GenBank/DDBJ databases">
        <authorList>
            <person name="Swenson N.G."/>
            <person name="Wegrzyn J.L."/>
            <person name="Mcevoy S.L."/>
        </authorList>
    </citation>
    <scope>NUCLEOTIDE SEQUENCE</scope>
    <source>
        <strain evidence="1">91603</strain>
        <tissue evidence="1">Leaf</tissue>
    </source>
</reference>
<keyword evidence="2" id="KW-1185">Reference proteome</keyword>
<evidence type="ECO:0000313" key="2">
    <source>
        <dbReference type="Proteomes" id="UP001064489"/>
    </source>
</evidence>
<evidence type="ECO:0000313" key="1">
    <source>
        <dbReference type="EMBL" id="KAI9186775.1"/>
    </source>
</evidence>
<dbReference type="InterPro" id="IPR021109">
    <property type="entry name" value="Peptidase_aspartic_dom_sf"/>
</dbReference>
<dbReference type="EMBL" id="JAJSOW010000100">
    <property type="protein sequence ID" value="KAI9186775.1"/>
    <property type="molecule type" value="Genomic_DNA"/>
</dbReference>
<accession>A0AAD5J638</accession>
<dbReference type="PANTHER" id="PTHR15503:SF22">
    <property type="entry name" value="TRANSPOSON TY3-I GAG POLYPROTEIN"/>
    <property type="match status" value="1"/>
</dbReference>
<dbReference type="Gene3D" id="2.40.70.10">
    <property type="entry name" value="Acid Proteases"/>
    <property type="match status" value="1"/>
</dbReference>
<organism evidence="1 2">
    <name type="scientific">Acer negundo</name>
    <name type="common">Box elder</name>
    <dbReference type="NCBI Taxonomy" id="4023"/>
    <lineage>
        <taxon>Eukaryota</taxon>
        <taxon>Viridiplantae</taxon>
        <taxon>Streptophyta</taxon>
        <taxon>Embryophyta</taxon>
        <taxon>Tracheophyta</taxon>
        <taxon>Spermatophyta</taxon>
        <taxon>Magnoliopsida</taxon>
        <taxon>eudicotyledons</taxon>
        <taxon>Gunneridae</taxon>
        <taxon>Pentapetalae</taxon>
        <taxon>rosids</taxon>
        <taxon>malvids</taxon>
        <taxon>Sapindales</taxon>
        <taxon>Sapindaceae</taxon>
        <taxon>Hippocastanoideae</taxon>
        <taxon>Acereae</taxon>
        <taxon>Acer</taxon>
    </lineage>
</organism>
<name>A0AAD5J638_ACENE</name>
<reference evidence="1" key="1">
    <citation type="journal article" date="2022" name="Plant J.">
        <title>Strategies of tolerance reflected in two North American maple genomes.</title>
        <authorList>
            <person name="McEvoy S.L."/>
            <person name="Sezen U.U."/>
            <person name="Trouern-Trend A."/>
            <person name="McMahon S.M."/>
            <person name="Schaberg P.G."/>
            <person name="Yang J."/>
            <person name="Wegrzyn J.L."/>
            <person name="Swenson N.G."/>
        </authorList>
    </citation>
    <scope>NUCLEOTIDE SEQUENCE</scope>
    <source>
        <strain evidence="1">91603</strain>
    </source>
</reference>
<dbReference type="AlphaFoldDB" id="A0AAD5J638"/>
<dbReference type="Gene3D" id="3.10.10.10">
    <property type="entry name" value="HIV Type 1 Reverse Transcriptase, subunit A, domain 1"/>
    <property type="match status" value="1"/>
</dbReference>
<dbReference type="InterPro" id="IPR032567">
    <property type="entry name" value="RTL1-rel"/>
</dbReference>
<gene>
    <name evidence="1" type="ORF">LWI28_020727</name>
</gene>
<sequence>MGFDFVIEYKKGPKNIVADALSRREDDAREAKPSGEFAAISQPVSNWIAAIKEEINSTTDLQDLVQRIQGDEVVGPWKLVDGVIFFKERIFLAADSPLISDIIEQFHNSSHEGEVLAKKVGLQPVQGGQFEVMVASGERLSSQGKCKCVTLLLQGIPVSVDFYLLPLEGYDIVLGTQWLRTLGPIWWDFAKLQMKFKVAEAEVILQGESCPADQIVGELKFIKEAQKGYKGMLFQLFSLDSPRLSQEEQYQSSHLQQLLEKFRDVFDEPNSLPPSRTHDHKVPLIPGSGPVCVKPYRYPYYQKSEIERLVAEMLSTGVIRPSNSPYSFSCLSN</sequence>
<protein>
    <submittedName>
        <fullName evidence="1">Uncharacterized protein</fullName>
    </submittedName>
</protein>
<comment type="caution">
    <text evidence="1">The sequence shown here is derived from an EMBL/GenBank/DDBJ whole genome shotgun (WGS) entry which is preliminary data.</text>
</comment>
<dbReference type="PANTHER" id="PTHR15503">
    <property type="entry name" value="LDOC1 RELATED"/>
    <property type="match status" value="1"/>
</dbReference>
<dbReference type="SUPFAM" id="SSF56672">
    <property type="entry name" value="DNA/RNA polymerases"/>
    <property type="match status" value="1"/>
</dbReference>
<dbReference type="CDD" id="cd00303">
    <property type="entry name" value="retropepsin_like"/>
    <property type="match status" value="1"/>
</dbReference>
<proteinExistence type="predicted"/>
<dbReference type="InterPro" id="IPR043502">
    <property type="entry name" value="DNA/RNA_pol_sf"/>
</dbReference>
<dbReference type="Proteomes" id="UP001064489">
    <property type="component" value="Chromosome 3"/>
</dbReference>